<name>A0A2X5NLA7_9GAMM</name>
<dbReference type="AlphaFoldDB" id="A0A2X5NLA7"/>
<evidence type="ECO:0000313" key="2">
    <source>
        <dbReference type="Proteomes" id="UP000248758"/>
    </source>
</evidence>
<proteinExistence type="predicted"/>
<gene>
    <name evidence="1" type="ORF">NCTC11468_01440</name>
</gene>
<dbReference type="KEGG" id="tpty:NCTC11468_01440"/>
<evidence type="ECO:0000313" key="1">
    <source>
        <dbReference type="EMBL" id="SQK74288.1"/>
    </source>
</evidence>
<accession>A0A2X5NLA7</accession>
<reference evidence="1 2" key="1">
    <citation type="submission" date="2018-06" db="EMBL/GenBank/DDBJ databases">
        <authorList>
            <consortium name="Pathogen Informatics"/>
            <person name="Doyle S."/>
        </authorList>
    </citation>
    <scope>NUCLEOTIDE SEQUENCE [LARGE SCALE GENOMIC DNA]</scope>
    <source>
        <strain evidence="1 2">NCTC11468</strain>
    </source>
</reference>
<sequence length="81" mass="8518">MTTREYLEVQGSASLNSACNEDGLMANGGNSGILFCYNGQWTGYMKNSVQLSSLGGRTGSYQGVNGTGEMVWMSATGGILH</sequence>
<dbReference type="EMBL" id="LS483499">
    <property type="protein sequence ID" value="SQK74288.1"/>
    <property type="molecule type" value="Genomic_DNA"/>
</dbReference>
<dbReference type="Proteomes" id="UP000248758">
    <property type="component" value="Chromosome 1"/>
</dbReference>
<organism evidence="1 2">
    <name type="scientific">Tatumella ptyseos</name>
    <dbReference type="NCBI Taxonomy" id="82987"/>
    <lineage>
        <taxon>Bacteria</taxon>
        <taxon>Pseudomonadati</taxon>
        <taxon>Pseudomonadota</taxon>
        <taxon>Gammaproteobacteria</taxon>
        <taxon>Enterobacterales</taxon>
        <taxon>Erwiniaceae</taxon>
        <taxon>Tatumella</taxon>
    </lineage>
</organism>
<protein>
    <submittedName>
        <fullName evidence="1">Uncharacterized protein</fullName>
    </submittedName>
</protein>